<dbReference type="GO" id="GO:0051287">
    <property type="term" value="F:NAD binding"/>
    <property type="evidence" value="ECO:0007669"/>
    <property type="project" value="InterPro"/>
</dbReference>
<dbReference type="Gene3D" id="3.40.50.720">
    <property type="entry name" value="NAD(P)-binding Rossmann-like Domain"/>
    <property type="match status" value="2"/>
</dbReference>
<dbReference type="AlphaFoldDB" id="A0A369BEA4"/>
<organism evidence="7 8">
    <name type="scientific">Anaerobacterium chartisolvens</name>
    <dbReference type="NCBI Taxonomy" id="1297424"/>
    <lineage>
        <taxon>Bacteria</taxon>
        <taxon>Bacillati</taxon>
        <taxon>Bacillota</taxon>
        <taxon>Clostridia</taxon>
        <taxon>Eubacteriales</taxon>
        <taxon>Oscillospiraceae</taxon>
        <taxon>Anaerobacterium</taxon>
    </lineage>
</organism>
<accession>A0A369BEA4</accession>
<evidence type="ECO:0000313" key="8">
    <source>
        <dbReference type="Proteomes" id="UP000253034"/>
    </source>
</evidence>
<keyword evidence="3" id="KW-0520">NAD</keyword>
<dbReference type="Pfam" id="PF02826">
    <property type="entry name" value="2-Hacid_dh_C"/>
    <property type="match status" value="1"/>
</dbReference>
<feature type="domain" description="D-isomer specific 2-hydroxyacid dehydrogenase catalytic" evidence="5">
    <location>
        <begin position="62"/>
        <end position="340"/>
    </location>
</feature>
<dbReference type="OrthoDB" id="9805416at2"/>
<dbReference type="InterPro" id="IPR006139">
    <property type="entry name" value="D-isomer_2_OHA_DH_cat_dom"/>
</dbReference>
<evidence type="ECO:0000313" key="7">
    <source>
        <dbReference type="EMBL" id="RCX18004.1"/>
    </source>
</evidence>
<dbReference type="RefSeq" id="WP_114297145.1">
    <property type="nucleotide sequence ID" value="NZ_QPJT01000006.1"/>
</dbReference>
<dbReference type="GO" id="GO:0016616">
    <property type="term" value="F:oxidoreductase activity, acting on the CH-OH group of donors, NAD or NADP as acceptor"/>
    <property type="evidence" value="ECO:0007669"/>
    <property type="project" value="InterPro"/>
</dbReference>
<reference evidence="7 8" key="1">
    <citation type="submission" date="2018-07" db="EMBL/GenBank/DDBJ databases">
        <title>Genomic Encyclopedia of Type Strains, Phase IV (KMG-IV): sequencing the most valuable type-strain genomes for metagenomic binning, comparative biology and taxonomic classification.</title>
        <authorList>
            <person name="Goeker M."/>
        </authorList>
    </citation>
    <scope>NUCLEOTIDE SEQUENCE [LARGE SCALE GENOMIC DNA]</scope>
    <source>
        <strain evidence="7 8">DSM 27016</strain>
    </source>
</reference>
<protein>
    <submittedName>
        <fullName evidence="7">D-3-phosphoglycerate dehydrogenase</fullName>
    </submittedName>
</protein>
<evidence type="ECO:0000256" key="4">
    <source>
        <dbReference type="RuleBase" id="RU003719"/>
    </source>
</evidence>
<dbReference type="SUPFAM" id="SSF52283">
    <property type="entry name" value="Formate/glycerate dehydrogenase catalytic domain-like"/>
    <property type="match status" value="1"/>
</dbReference>
<dbReference type="InterPro" id="IPR050857">
    <property type="entry name" value="D-2-hydroxyacid_DH"/>
</dbReference>
<feature type="domain" description="D-isomer specific 2-hydroxyacid dehydrogenase NAD-binding" evidence="6">
    <location>
        <begin position="134"/>
        <end position="308"/>
    </location>
</feature>
<dbReference type="InterPro" id="IPR006140">
    <property type="entry name" value="D-isomer_DH_NAD-bd"/>
</dbReference>
<keyword evidence="2 4" id="KW-0560">Oxidoreductase</keyword>
<evidence type="ECO:0000256" key="2">
    <source>
        <dbReference type="ARBA" id="ARBA00023002"/>
    </source>
</evidence>
<dbReference type="PANTHER" id="PTHR42789:SF1">
    <property type="entry name" value="D-ISOMER SPECIFIC 2-HYDROXYACID DEHYDROGENASE FAMILY PROTEIN (AFU_ORTHOLOGUE AFUA_6G10090)"/>
    <property type="match status" value="1"/>
</dbReference>
<dbReference type="PANTHER" id="PTHR42789">
    <property type="entry name" value="D-ISOMER SPECIFIC 2-HYDROXYACID DEHYDROGENASE FAMILY PROTEIN (AFU_ORTHOLOGUE AFUA_6G10090)"/>
    <property type="match status" value="1"/>
</dbReference>
<dbReference type="EMBL" id="QPJT01000006">
    <property type="protein sequence ID" value="RCX18004.1"/>
    <property type="molecule type" value="Genomic_DNA"/>
</dbReference>
<dbReference type="Proteomes" id="UP000253034">
    <property type="component" value="Unassembled WGS sequence"/>
</dbReference>
<comment type="caution">
    <text evidence="7">The sequence shown here is derived from an EMBL/GenBank/DDBJ whole genome shotgun (WGS) entry which is preliminary data.</text>
</comment>
<sequence length="352" mass="39063">MKLVGIGDLFIPNKYILSGFKQFEELGVEVCTVDWKLKDFEELQNINLLVEHSGSEAYEVPEYIIDACKDADIIITEFCTVTKKLIDACTKLKVIGVLRAGCENINVEYATSKGIMVFNTPGRNADAVADFTIGVLISESRNIARGHFGLKNGEWVRTYSNSGHIPDLPGKTVGVIGLGEIGQKVAKRLVGFDVNLLGYDPFVNNPPYGIKMVSLEELMEQSDFVTIHVRAMKETENLVNKELIQKMKQTAYFINTSRSSVADENAIYEALKNKKIAGAALDVFDVEPPGKEYPLVKLDNVTITPHMAGGSNDAFFNSPKKLALEMVKLFEGQNSKYMVNKQIFESAVKNFK</sequence>
<evidence type="ECO:0000259" key="6">
    <source>
        <dbReference type="Pfam" id="PF02826"/>
    </source>
</evidence>
<keyword evidence="8" id="KW-1185">Reference proteome</keyword>
<gene>
    <name evidence="7" type="ORF">DFR58_106173</name>
</gene>
<evidence type="ECO:0000259" key="5">
    <source>
        <dbReference type="Pfam" id="PF00389"/>
    </source>
</evidence>
<dbReference type="InterPro" id="IPR036291">
    <property type="entry name" value="NAD(P)-bd_dom_sf"/>
</dbReference>
<name>A0A369BEA4_9FIRM</name>
<comment type="similarity">
    <text evidence="1 4">Belongs to the D-isomer specific 2-hydroxyacid dehydrogenase family.</text>
</comment>
<dbReference type="SUPFAM" id="SSF51735">
    <property type="entry name" value="NAD(P)-binding Rossmann-fold domains"/>
    <property type="match status" value="1"/>
</dbReference>
<proteinExistence type="inferred from homology"/>
<dbReference type="FunFam" id="3.40.50.720:FF:000203">
    <property type="entry name" value="D-3-phosphoglycerate dehydrogenase (SerA)"/>
    <property type="match status" value="1"/>
</dbReference>
<dbReference type="Pfam" id="PF00389">
    <property type="entry name" value="2-Hacid_dh"/>
    <property type="match status" value="1"/>
</dbReference>
<dbReference type="CDD" id="cd12171">
    <property type="entry name" value="2-Hacid_dh_10"/>
    <property type="match status" value="1"/>
</dbReference>
<evidence type="ECO:0000256" key="3">
    <source>
        <dbReference type="ARBA" id="ARBA00023027"/>
    </source>
</evidence>
<evidence type="ECO:0000256" key="1">
    <source>
        <dbReference type="ARBA" id="ARBA00005854"/>
    </source>
</evidence>